<dbReference type="PANTHER" id="PTHR39465">
    <property type="entry name" value="DNA LIGASE D, 3'-PHOSPHOESTERASE DOMAIN"/>
    <property type="match status" value="1"/>
</dbReference>
<dbReference type="STRING" id="555088.DealDRAFT_2664"/>
<evidence type="ECO:0000313" key="4">
    <source>
        <dbReference type="Proteomes" id="UP000006443"/>
    </source>
</evidence>
<evidence type="ECO:0000256" key="1">
    <source>
        <dbReference type="SAM" id="MobiDB-lite"/>
    </source>
</evidence>
<dbReference type="eggNOG" id="COG1793">
    <property type="taxonomic scope" value="Bacteria"/>
</dbReference>
<protein>
    <submittedName>
        <fullName evidence="3">DNA ligase D, 3'-phosphoesterase domain protein</fullName>
    </submittedName>
</protein>
<organism evidence="3 4">
    <name type="scientific">Dethiobacter alkaliphilus AHT 1</name>
    <dbReference type="NCBI Taxonomy" id="555088"/>
    <lineage>
        <taxon>Bacteria</taxon>
        <taxon>Bacillati</taxon>
        <taxon>Bacillota</taxon>
        <taxon>Dethiobacteria</taxon>
        <taxon>Dethiobacterales</taxon>
        <taxon>Dethiobacteraceae</taxon>
        <taxon>Dethiobacter</taxon>
    </lineage>
</organism>
<dbReference type="AlphaFoldDB" id="C0GJK5"/>
<comment type="caution">
    <text evidence="3">The sequence shown here is derived from an EMBL/GenBank/DDBJ whole genome shotgun (WGS) entry which is preliminary data.</text>
</comment>
<evidence type="ECO:0000313" key="3">
    <source>
        <dbReference type="EMBL" id="EEG76427.1"/>
    </source>
</evidence>
<dbReference type="Proteomes" id="UP000006443">
    <property type="component" value="Unassembled WGS sequence"/>
</dbReference>
<dbReference type="InterPro" id="IPR014144">
    <property type="entry name" value="LigD_PE_domain"/>
</dbReference>
<feature type="region of interest" description="Disordered" evidence="1">
    <location>
        <begin position="154"/>
        <end position="180"/>
    </location>
</feature>
<reference evidence="3 4" key="1">
    <citation type="submission" date="2009-02" db="EMBL/GenBank/DDBJ databases">
        <title>Sequencing of the draft genome and assembly of Dethiobacter alkaliphilus AHT 1.</title>
        <authorList>
            <consortium name="US DOE Joint Genome Institute (JGI-PGF)"/>
            <person name="Lucas S."/>
            <person name="Copeland A."/>
            <person name="Lapidus A."/>
            <person name="Glavina del Rio T."/>
            <person name="Dalin E."/>
            <person name="Tice H."/>
            <person name="Bruce D."/>
            <person name="Goodwin L."/>
            <person name="Pitluck S."/>
            <person name="Larimer F."/>
            <person name="Land M.L."/>
            <person name="Hauser L."/>
            <person name="Muyzer G."/>
        </authorList>
    </citation>
    <scope>NUCLEOTIDE SEQUENCE [LARGE SCALE GENOMIC DNA]</scope>
    <source>
        <strain evidence="3 4">AHT 1</strain>
    </source>
</reference>
<sequence>MSKKKLSFVVQQHDATHMHWDFRLEMDGVLVSWAIPKGPSLNPANKRLAIRVVDHEFSYKDFEGVITGDDYGAGKVIIWDSGYYEPAGADPAADLHRSWLADGKLEFTLYGEKLKGQWALIKTKSKQYGEDSWLLIKKKDEFAAEEDILEKERKSVVSGKSIEEITEEDGTLSSDSWDEE</sequence>
<keyword evidence="3" id="KW-0436">Ligase</keyword>
<proteinExistence type="predicted"/>
<gene>
    <name evidence="3" type="ORF">DealDRAFT_2664</name>
</gene>
<evidence type="ECO:0000259" key="2">
    <source>
        <dbReference type="Pfam" id="PF13298"/>
    </source>
</evidence>
<keyword evidence="4" id="KW-1185">Reference proteome</keyword>
<feature type="compositionally biased region" description="Acidic residues" evidence="1">
    <location>
        <begin position="164"/>
        <end position="180"/>
    </location>
</feature>
<dbReference type="NCBIfam" id="TIGR02777">
    <property type="entry name" value="LigD_PE_dom"/>
    <property type="match status" value="1"/>
</dbReference>
<accession>C0GJK5</accession>
<dbReference type="PANTHER" id="PTHR39465:SF1">
    <property type="entry name" value="DNA LIGASE D 3'-PHOSPHOESTERASE DOMAIN-CONTAINING PROTEIN"/>
    <property type="match status" value="1"/>
</dbReference>
<dbReference type="EMBL" id="ACJM01000017">
    <property type="protein sequence ID" value="EEG76427.1"/>
    <property type="molecule type" value="Genomic_DNA"/>
</dbReference>
<dbReference type="RefSeq" id="WP_008518300.1">
    <property type="nucleotide sequence ID" value="NZ_ACJM01000017.1"/>
</dbReference>
<dbReference type="OrthoDB" id="9802472at2"/>
<dbReference type="GO" id="GO:0016874">
    <property type="term" value="F:ligase activity"/>
    <property type="evidence" value="ECO:0007669"/>
    <property type="project" value="UniProtKB-KW"/>
</dbReference>
<dbReference type="Pfam" id="PF13298">
    <property type="entry name" value="LigD_N"/>
    <property type="match status" value="1"/>
</dbReference>
<feature type="domain" description="DNA ligase D 3'-phosphoesterase" evidence="2">
    <location>
        <begin position="11"/>
        <end position="122"/>
    </location>
</feature>
<name>C0GJK5_DETAL</name>